<dbReference type="PANTHER" id="PTHR30061">
    <property type="entry name" value="MALTOSE-BINDING PERIPLASMIC PROTEIN"/>
    <property type="match status" value="1"/>
</dbReference>
<sequence>MTVWSWDATVEAAIPEFEAANPDITVKFENVGSASDQYKAIDNALQAGTGFPDVAQFEYFAMPYFAVANKLADLSLLGAGDYASDYVDAVWNGVHFNNTLYALPLDYGQVVMFYNQDTFEKAGIAEAPTTWDEYYEAAKKIRALGDDYYISNAAGDIFLIMSLIWQAGGQPFSTDGNSVKVDFSDANTQKALSFWQKMIDEDLVTNAIGNWSDDWNRALNDGTLATQIIGGWMTANLPPRAPDASGNFRVAPMPQWNAGENYSAENGGSTLAILEASEKKEAAFKFVEYITHGDGVRPRVDSNATVPNISILESEEFLNLEDEYYGGQQVNQVIADAAANVRTGWQFPPFFEWMRNDWTDVSMPFFTNGEGDIFEVFANWQQNSIDYGNEQGFTVE</sequence>
<dbReference type="InterPro" id="IPR006059">
    <property type="entry name" value="SBP"/>
</dbReference>
<dbReference type="RefSeq" id="WP_120465832.1">
    <property type="nucleotide sequence ID" value="NZ_RAYQ01000001.1"/>
</dbReference>
<name>A0A3A9ARV6_9FIRM</name>
<proteinExistence type="inferred from homology"/>
<dbReference type="GO" id="GO:0055085">
    <property type="term" value="P:transmembrane transport"/>
    <property type="evidence" value="ECO:0007669"/>
    <property type="project" value="InterPro"/>
</dbReference>
<comment type="similarity">
    <text evidence="1">Belongs to the bacterial solute-binding protein 1 family.</text>
</comment>
<dbReference type="OrthoDB" id="2515046at2"/>
<dbReference type="Proteomes" id="UP000280696">
    <property type="component" value="Unassembled WGS sequence"/>
</dbReference>
<dbReference type="GO" id="GO:0055052">
    <property type="term" value="C:ATP-binding cassette (ABC) transporter complex, substrate-binding subunit-containing"/>
    <property type="evidence" value="ECO:0007669"/>
    <property type="project" value="TreeGrafter"/>
</dbReference>
<dbReference type="SUPFAM" id="SSF53850">
    <property type="entry name" value="Periplasmic binding protein-like II"/>
    <property type="match status" value="1"/>
</dbReference>
<dbReference type="EMBL" id="RAYQ01000001">
    <property type="protein sequence ID" value="RKI94127.1"/>
    <property type="molecule type" value="Genomic_DNA"/>
</dbReference>
<dbReference type="GO" id="GO:0015768">
    <property type="term" value="P:maltose transport"/>
    <property type="evidence" value="ECO:0007669"/>
    <property type="project" value="TreeGrafter"/>
</dbReference>
<keyword evidence="3" id="KW-0732">Signal</keyword>
<dbReference type="PROSITE" id="PS01037">
    <property type="entry name" value="SBP_BACTERIAL_1"/>
    <property type="match status" value="1"/>
</dbReference>
<organism evidence="4 5">
    <name type="scientific">Parablautia intestinalis</name>
    <dbReference type="NCBI Taxonomy" id="2320100"/>
    <lineage>
        <taxon>Bacteria</taxon>
        <taxon>Bacillati</taxon>
        <taxon>Bacillota</taxon>
        <taxon>Clostridia</taxon>
        <taxon>Lachnospirales</taxon>
        <taxon>Lachnospiraceae</taxon>
        <taxon>Parablautia</taxon>
    </lineage>
</organism>
<dbReference type="Gene3D" id="3.40.190.10">
    <property type="entry name" value="Periplasmic binding protein-like II"/>
    <property type="match status" value="1"/>
</dbReference>
<gene>
    <name evidence="4" type="ORF">D7V94_00680</name>
</gene>
<reference evidence="4 5" key="1">
    <citation type="submission" date="2018-09" db="EMBL/GenBank/DDBJ databases">
        <title>Murine metabolic-syndrome-specific gut microbial biobank.</title>
        <authorList>
            <person name="Liu C."/>
        </authorList>
    </citation>
    <scope>NUCLEOTIDE SEQUENCE [LARGE SCALE GENOMIC DNA]</scope>
    <source>
        <strain evidence="4 5">0.1xD8-82</strain>
    </source>
</reference>
<keyword evidence="2" id="KW-0813">Transport</keyword>
<dbReference type="InterPro" id="IPR006061">
    <property type="entry name" value="SBP_1_CS"/>
</dbReference>
<evidence type="ECO:0000256" key="2">
    <source>
        <dbReference type="ARBA" id="ARBA00022448"/>
    </source>
</evidence>
<protein>
    <submittedName>
        <fullName evidence="4">Sugar ABC transporter substrate-binding protein</fullName>
    </submittedName>
</protein>
<dbReference type="Pfam" id="PF01547">
    <property type="entry name" value="SBP_bac_1"/>
    <property type="match status" value="1"/>
</dbReference>
<evidence type="ECO:0000313" key="4">
    <source>
        <dbReference type="EMBL" id="RKI94127.1"/>
    </source>
</evidence>
<dbReference type="PANTHER" id="PTHR30061:SF50">
    <property type="entry name" value="MALTOSE_MALTODEXTRIN-BINDING PERIPLASMIC PROTEIN"/>
    <property type="match status" value="1"/>
</dbReference>
<accession>A0A3A9ARV6</accession>
<dbReference type="AlphaFoldDB" id="A0A3A9ARV6"/>
<evidence type="ECO:0000256" key="3">
    <source>
        <dbReference type="ARBA" id="ARBA00022729"/>
    </source>
</evidence>
<comment type="caution">
    <text evidence="4">The sequence shown here is derived from an EMBL/GenBank/DDBJ whole genome shotgun (WGS) entry which is preliminary data.</text>
</comment>
<evidence type="ECO:0000313" key="5">
    <source>
        <dbReference type="Proteomes" id="UP000280696"/>
    </source>
</evidence>
<dbReference type="CDD" id="cd13585">
    <property type="entry name" value="PBP2_TMBP_like"/>
    <property type="match status" value="1"/>
</dbReference>
<evidence type="ECO:0000256" key="1">
    <source>
        <dbReference type="ARBA" id="ARBA00008520"/>
    </source>
</evidence>
<dbReference type="GO" id="GO:1901982">
    <property type="term" value="F:maltose binding"/>
    <property type="evidence" value="ECO:0007669"/>
    <property type="project" value="TreeGrafter"/>
</dbReference>
<keyword evidence="5" id="KW-1185">Reference proteome</keyword>
<dbReference type="GO" id="GO:0042956">
    <property type="term" value="P:maltodextrin transmembrane transport"/>
    <property type="evidence" value="ECO:0007669"/>
    <property type="project" value="TreeGrafter"/>
</dbReference>